<evidence type="ECO:0000256" key="5">
    <source>
        <dbReference type="RuleBase" id="RU004508"/>
    </source>
</evidence>
<dbReference type="AlphaFoldDB" id="A0A831RRP3"/>
<reference evidence="6" key="1">
    <citation type="journal article" date="2020" name="mSystems">
        <title>Genome- and Community-Level Interaction Insights into Carbon Utilization and Element Cycling Functions of Hydrothermarchaeota in Hydrothermal Sediment.</title>
        <authorList>
            <person name="Zhou Z."/>
            <person name="Liu Y."/>
            <person name="Xu W."/>
            <person name="Pan J."/>
            <person name="Luo Z.H."/>
            <person name="Li M."/>
        </authorList>
    </citation>
    <scope>NUCLEOTIDE SEQUENCE [LARGE SCALE GENOMIC DNA]</scope>
    <source>
        <strain evidence="6">HyVt-443</strain>
    </source>
</reference>
<dbReference type="InterPro" id="IPR000653">
    <property type="entry name" value="DegT/StrS_aminotransferase"/>
</dbReference>
<keyword evidence="6" id="KW-0032">Aminotransferase</keyword>
<name>A0A831RRP3_9GAMM</name>
<keyword evidence="6" id="KW-0808">Transferase</keyword>
<evidence type="ECO:0000256" key="2">
    <source>
        <dbReference type="ARBA" id="ARBA00037999"/>
    </source>
</evidence>
<evidence type="ECO:0000313" key="6">
    <source>
        <dbReference type="EMBL" id="HEB97569.1"/>
    </source>
</evidence>
<proteinExistence type="inferred from homology"/>
<gene>
    <name evidence="6" type="ORF">ENI96_14200</name>
</gene>
<sequence length="373" mass="39753">MLPFTRPSIGEQERQAAAEVLASGWLATGPKVAALEQALEEYIGGGVQVRLFNSGTSALEATLLAAGIGPGDEVIVPAMSFVASANVVLRAGARPVFVEVDPVSRNLDPVAVEAALTPRTRALLPVHFAGRPAVMEPLRRLAGERDLLLIEDAAQAIGSEEGGRRVGAAGNPVCFSFHPNKNMTTIEGGAVACADPRLLRRLERIRFHGIEKGADGAMDVPEWGGKMNLPDVNAAIGLVQLGRLEGFNARRRELAARYLARMPRHPALLLPEDVPGHSWHMFCVCVDFAALGSDRPAFQAALQQRGVGTGIHYPAMHLFSLYRRHGYGPGDFPNAERIGAQTLTLPLFPAMTDADVDLVCDAFADLLPGGDAP</sequence>
<dbReference type="GO" id="GO:0000271">
    <property type="term" value="P:polysaccharide biosynthetic process"/>
    <property type="evidence" value="ECO:0007669"/>
    <property type="project" value="TreeGrafter"/>
</dbReference>
<comment type="caution">
    <text evidence="6">The sequence shown here is derived from an EMBL/GenBank/DDBJ whole genome shotgun (WGS) entry which is preliminary data.</text>
</comment>
<dbReference type="GO" id="GO:0008483">
    <property type="term" value="F:transaminase activity"/>
    <property type="evidence" value="ECO:0007669"/>
    <property type="project" value="UniProtKB-KW"/>
</dbReference>
<dbReference type="CDD" id="cd00616">
    <property type="entry name" value="AHBA_syn"/>
    <property type="match status" value="1"/>
</dbReference>
<dbReference type="PANTHER" id="PTHR30244:SF34">
    <property type="entry name" value="DTDP-4-AMINO-4,6-DIDEOXYGALACTOSE TRANSAMINASE"/>
    <property type="match status" value="1"/>
</dbReference>
<evidence type="ECO:0000256" key="4">
    <source>
        <dbReference type="PIRSR" id="PIRSR000390-2"/>
    </source>
</evidence>
<dbReference type="InterPro" id="IPR015422">
    <property type="entry name" value="PyrdxlP-dep_Trfase_small"/>
</dbReference>
<dbReference type="InterPro" id="IPR015421">
    <property type="entry name" value="PyrdxlP-dep_Trfase_major"/>
</dbReference>
<organism evidence="6">
    <name type="scientific">Sedimenticola thiotaurini</name>
    <dbReference type="NCBI Taxonomy" id="1543721"/>
    <lineage>
        <taxon>Bacteria</taxon>
        <taxon>Pseudomonadati</taxon>
        <taxon>Pseudomonadota</taxon>
        <taxon>Gammaproteobacteria</taxon>
        <taxon>Chromatiales</taxon>
        <taxon>Sedimenticolaceae</taxon>
        <taxon>Sedimenticola</taxon>
    </lineage>
</organism>
<dbReference type="Gene3D" id="3.90.1150.10">
    <property type="entry name" value="Aspartate Aminotransferase, domain 1"/>
    <property type="match status" value="1"/>
</dbReference>
<dbReference type="PIRSF" id="PIRSF000390">
    <property type="entry name" value="PLP_StrS"/>
    <property type="match status" value="1"/>
</dbReference>
<evidence type="ECO:0000256" key="1">
    <source>
        <dbReference type="ARBA" id="ARBA00022898"/>
    </source>
</evidence>
<dbReference type="SUPFAM" id="SSF53383">
    <property type="entry name" value="PLP-dependent transferases"/>
    <property type="match status" value="1"/>
</dbReference>
<dbReference type="PANTHER" id="PTHR30244">
    <property type="entry name" value="TRANSAMINASE"/>
    <property type="match status" value="1"/>
</dbReference>
<accession>A0A831RRP3</accession>
<evidence type="ECO:0000256" key="3">
    <source>
        <dbReference type="PIRSR" id="PIRSR000390-1"/>
    </source>
</evidence>
<dbReference type="Gene3D" id="3.40.640.10">
    <property type="entry name" value="Type I PLP-dependent aspartate aminotransferase-like (Major domain)"/>
    <property type="match status" value="1"/>
</dbReference>
<dbReference type="Proteomes" id="UP000886251">
    <property type="component" value="Unassembled WGS sequence"/>
</dbReference>
<dbReference type="EMBL" id="DRKP01000181">
    <property type="protein sequence ID" value="HEB97569.1"/>
    <property type="molecule type" value="Genomic_DNA"/>
</dbReference>
<dbReference type="GO" id="GO:0030170">
    <property type="term" value="F:pyridoxal phosphate binding"/>
    <property type="evidence" value="ECO:0007669"/>
    <property type="project" value="TreeGrafter"/>
</dbReference>
<feature type="active site" description="Proton acceptor" evidence="3">
    <location>
        <position position="181"/>
    </location>
</feature>
<feature type="modified residue" description="N6-(pyridoxal phosphate)lysine" evidence="4">
    <location>
        <position position="181"/>
    </location>
</feature>
<dbReference type="Pfam" id="PF01041">
    <property type="entry name" value="DegT_DnrJ_EryC1"/>
    <property type="match status" value="1"/>
</dbReference>
<dbReference type="InterPro" id="IPR015424">
    <property type="entry name" value="PyrdxlP-dep_Trfase"/>
</dbReference>
<keyword evidence="1 4" id="KW-0663">Pyridoxal phosphate</keyword>
<protein>
    <submittedName>
        <fullName evidence="6">DegT/DnrJ/EryC1/StrS aminotransferase family protein</fullName>
    </submittedName>
</protein>
<comment type="similarity">
    <text evidence="2 5">Belongs to the DegT/DnrJ/EryC1 family.</text>
</comment>